<accession>A0A0B7FYV8</accession>
<feature type="domain" description="Zn(2)-C6 fungal-type" evidence="4">
    <location>
        <begin position="11"/>
        <end position="39"/>
    </location>
</feature>
<name>A0A0B7FYV8_THACB</name>
<evidence type="ECO:0000256" key="2">
    <source>
        <dbReference type="ARBA" id="ARBA00023242"/>
    </source>
</evidence>
<dbReference type="OrthoDB" id="5419315at2759"/>
<feature type="region of interest" description="Disordered" evidence="3">
    <location>
        <begin position="202"/>
        <end position="224"/>
    </location>
</feature>
<comment type="subcellular location">
    <subcellularLocation>
        <location evidence="1">Nucleus</location>
    </subcellularLocation>
</comment>
<dbReference type="InterPro" id="IPR036864">
    <property type="entry name" value="Zn2-C6_fun-type_DNA-bd_sf"/>
</dbReference>
<evidence type="ECO:0000313" key="6">
    <source>
        <dbReference type="Proteomes" id="UP000059188"/>
    </source>
</evidence>
<feature type="compositionally biased region" description="Polar residues" evidence="3">
    <location>
        <begin position="80"/>
        <end position="101"/>
    </location>
</feature>
<sequence>MSALPLRSGTGCLTCKCRRKKCDETKPTCLRCKKSGLDCPGYIYIQNKNKRTKRLRTLPAPREKKAKEPSQDADKASIDPVTTDQSAPILSQGETSPIESSNNLLDLTSVPNLMDSFGNSNLWKQTDLAHLGNENTFDDCSFVSRADQQPWVWPTNTGASSLPNASSSSMTSGQASLIDALFSLADTDNSNAALLSHTSSSHSTLSTWTSPNTEHEEFSSDDEDPEGACRMICRPLALDKNVESNALPFVLQNYAPWVHRMAFEPLKVASVVRNFVAKQFEASQESRWTLTLLANIGGRLGGGAIFGDTDLSMISTLQTQMRRQLADVKSIGDDKIPRNLSVRTLDATLETIVVHLFTSPACEWLTLMREAAPVFRQLCSEPPGLPINLPGLLRQPDVCLRHYAQLDILCATVMDIPMLFRYDCTPQNVQHVCESVMEIQGDSGAHWLHGTPDRFVAMFAKINAMREDGWMPTPEIVAVFERGIQEFQPIYSHSCDSFLSATRILVQECWRQVAYIYLYMGLCGDSSNVPRVRRAFKQFMKLVNSTKPGHMPDEFLIMNFILSAPAAEKQRDREVIRRRMQGLKVNGPIHGADDCANIIESYWADADTEGRPVLWSDISKARIRVLGMQNPPLVRLLD</sequence>
<keyword evidence="6" id="KW-1185">Reference proteome</keyword>
<dbReference type="PROSITE" id="PS00463">
    <property type="entry name" value="ZN2_CY6_FUNGAL_1"/>
    <property type="match status" value="1"/>
</dbReference>
<gene>
    <name evidence="5" type="ORF">RSOLAG1IB_09985</name>
</gene>
<dbReference type="PANTHER" id="PTHR37534:SF46">
    <property type="entry name" value="ZN(II)2CYS6 TRANSCRIPTION FACTOR (EUROFUNG)"/>
    <property type="match status" value="1"/>
</dbReference>
<feature type="region of interest" description="Disordered" evidence="3">
    <location>
        <begin position="53"/>
        <end position="101"/>
    </location>
</feature>
<dbReference type="GO" id="GO:0005634">
    <property type="term" value="C:nucleus"/>
    <property type="evidence" value="ECO:0007669"/>
    <property type="project" value="UniProtKB-SubCell"/>
</dbReference>
<feature type="compositionally biased region" description="Basic and acidic residues" evidence="3">
    <location>
        <begin position="61"/>
        <end position="77"/>
    </location>
</feature>
<proteinExistence type="predicted"/>
<reference evidence="5 6" key="1">
    <citation type="submission" date="2014-11" db="EMBL/GenBank/DDBJ databases">
        <authorList>
            <person name="Wibberg Daniel"/>
        </authorList>
    </citation>
    <scope>NUCLEOTIDE SEQUENCE [LARGE SCALE GENOMIC DNA]</scope>
    <source>
        <strain evidence="5">Rhizoctonia solani AG1-IB 7/3/14</strain>
    </source>
</reference>
<evidence type="ECO:0000313" key="5">
    <source>
        <dbReference type="EMBL" id="CEL61382.1"/>
    </source>
</evidence>
<dbReference type="PANTHER" id="PTHR37534">
    <property type="entry name" value="TRANSCRIPTIONAL ACTIVATOR PROTEIN UGA3"/>
    <property type="match status" value="1"/>
</dbReference>
<dbReference type="AlphaFoldDB" id="A0A0B7FYV8"/>
<evidence type="ECO:0000256" key="3">
    <source>
        <dbReference type="SAM" id="MobiDB-lite"/>
    </source>
</evidence>
<organism evidence="5 6">
    <name type="scientific">Thanatephorus cucumeris (strain AG1-IB / isolate 7/3/14)</name>
    <name type="common">Lettuce bottom rot fungus</name>
    <name type="synonym">Rhizoctonia solani</name>
    <dbReference type="NCBI Taxonomy" id="1108050"/>
    <lineage>
        <taxon>Eukaryota</taxon>
        <taxon>Fungi</taxon>
        <taxon>Dikarya</taxon>
        <taxon>Basidiomycota</taxon>
        <taxon>Agaricomycotina</taxon>
        <taxon>Agaricomycetes</taxon>
        <taxon>Cantharellales</taxon>
        <taxon>Ceratobasidiaceae</taxon>
        <taxon>Rhizoctonia</taxon>
        <taxon>Rhizoctonia solani AG-1</taxon>
    </lineage>
</organism>
<evidence type="ECO:0000259" key="4">
    <source>
        <dbReference type="PROSITE" id="PS50048"/>
    </source>
</evidence>
<dbReference type="Pfam" id="PF00172">
    <property type="entry name" value="Zn_clus"/>
    <property type="match status" value="1"/>
</dbReference>
<keyword evidence="2" id="KW-0539">Nucleus</keyword>
<evidence type="ECO:0000256" key="1">
    <source>
        <dbReference type="ARBA" id="ARBA00004123"/>
    </source>
</evidence>
<dbReference type="SMART" id="SM00066">
    <property type="entry name" value="GAL4"/>
    <property type="match status" value="1"/>
</dbReference>
<dbReference type="EMBL" id="LN679154">
    <property type="protein sequence ID" value="CEL61382.1"/>
    <property type="molecule type" value="Genomic_DNA"/>
</dbReference>
<dbReference type="InterPro" id="IPR001138">
    <property type="entry name" value="Zn2Cys6_DnaBD"/>
</dbReference>
<dbReference type="Pfam" id="PF11951">
    <property type="entry name" value="Fungal_trans_2"/>
    <property type="match status" value="1"/>
</dbReference>
<dbReference type="PROSITE" id="PS50048">
    <property type="entry name" value="ZN2_CY6_FUNGAL_2"/>
    <property type="match status" value="1"/>
</dbReference>
<dbReference type="GO" id="GO:0008270">
    <property type="term" value="F:zinc ion binding"/>
    <property type="evidence" value="ECO:0007669"/>
    <property type="project" value="InterPro"/>
</dbReference>
<dbReference type="GO" id="GO:0000981">
    <property type="term" value="F:DNA-binding transcription factor activity, RNA polymerase II-specific"/>
    <property type="evidence" value="ECO:0007669"/>
    <property type="project" value="InterPro"/>
</dbReference>
<dbReference type="CDD" id="cd00067">
    <property type="entry name" value="GAL4"/>
    <property type="match status" value="1"/>
</dbReference>
<dbReference type="Proteomes" id="UP000059188">
    <property type="component" value="Unassembled WGS sequence"/>
</dbReference>
<dbReference type="InterPro" id="IPR021858">
    <property type="entry name" value="Fun_TF"/>
</dbReference>
<protein>
    <recommendedName>
        <fullName evidence="4">Zn(2)-C6 fungal-type domain-containing protein</fullName>
    </recommendedName>
</protein>
<dbReference type="SUPFAM" id="SSF57701">
    <property type="entry name" value="Zn2/Cys6 DNA-binding domain"/>
    <property type="match status" value="1"/>
</dbReference>